<evidence type="ECO:0000313" key="1">
    <source>
        <dbReference type="EMBL" id="NHF61381.1"/>
    </source>
</evidence>
<reference evidence="1" key="2">
    <citation type="submission" date="2020-03" db="EMBL/GenBank/DDBJ databases">
        <title>Flavobacteriaceae bacterium strain TP-CH-4, a member of the family Flavobacteriaceae isolated from a deep-sea seamount.</title>
        <authorList>
            <person name="Zhang D.-C."/>
        </authorList>
    </citation>
    <scope>NUCLEOTIDE SEQUENCE</scope>
    <source>
        <strain evidence="1">TP-CH-4</strain>
    </source>
</reference>
<accession>A0A967ECN5</accession>
<comment type="caution">
    <text evidence="1">The sequence shown here is derived from an EMBL/GenBank/DDBJ whole genome shotgun (WGS) entry which is preliminary data.</text>
</comment>
<organism evidence="1 2">
    <name type="scientific">Pelagihabitans pacificus</name>
    <dbReference type="NCBI Taxonomy" id="2696054"/>
    <lineage>
        <taxon>Bacteria</taxon>
        <taxon>Pseudomonadati</taxon>
        <taxon>Bacteroidota</taxon>
        <taxon>Flavobacteriia</taxon>
        <taxon>Flavobacteriales</taxon>
        <taxon>Flavobacteriaceae</taxon>
        <taxon>Pelagihabitans</taxon>
    </lineage>
</organism>
<dbReference type="RefSeq" id="WP_152575884.1">
    <property type="nucleotide sequence ID" value="NZ_VIKU02000008.1"/>
</dbReference>
<gene>
    <name evidence="1" type="ORF">FK220_018655</name>
</gene>
<name>A0A967ECN5_9FLAO</name>
<keyword evidence="2" id="KW-1185">Reference proteome</keyword>
<proteinExistence type="predicted"/>
<dbReference type="Proteomes" id="UP000707206">
    <property type="component" value="Unassembled WGS sequence"/>
</dbReference>
<reference evidence="1" key="1">
    <citation type="submission" date="2019-07" db="EMBL/GenBank/DDBJ databases">
        <authorList>
            <person name="De-Chao Zhang Q."/>
        </authorList>
    </citation>
    <scope>NUCLEOTIDE SEQUENCE</scope>
    <source>
        <strain evidence="1">TP-CH-4</strain>
    </source>
</reference>
<evidence type="ECO:0000313" key="2">
    <source>
        <dbReference type="Proteomes" id="UP000707206"/>
    </source>
</evidence>
<protein>
    <submittedName>
        <fullName evidence="1">Uncharacterized protein</fullName>
    </submittedName>
</protein>
<dbReference type="EMBL" id="VIKU02000008">
    <property type="protein sequence ID" value="NHF61381.1"/>
    <property type="molecule type" value="Genomic_DNA"/>
</dbReference>
<dbReference type="SUPFAM" id="SSF53756">
    <property type="entry name" value="UDP-Glycosyltransferase/glycogen phosphorylase"/>
    <property type="match status" value="1"/>
</dbReference>
<dbReference type="AlphaFoldDB" id="A0A967ECN5"/>
<sequence>MKVIFFISTVKGRNSGNGGHYRSLLTYYSQLYERGHGVQIMHYNELDSSILDSEGKNLLEDVKGTANFIRKTSEMLDRSNVDVIISFGESLQSRILRYYCWKYNILFIQVLPGGASRIHPLFFMNCIYFSQENIKNPVDFTRNKFLLTNRIDEFSVDEELIYDFEISYPKKTLNILRVSRICEAYLKPFLSAIKLHVFLKEKGLDVQTHLIGHIQDQKTYEILKQQVDNLEDIFVITENKYTKEVKKLMTYYNVAIGIGRGFGEAASKNLMVFGYSAKSHLPVVINQHTYEKIRAANFSPRAKVSAKYGVDNYLNLFSSDSKDRDEYCNFIYKKFTEDYLSNKLGPKLEEIIDKSRKDNFVYIVISLFFISLSEVWHRTKYKLHG</sequence>